<feature type="chain" id="PRO_5044892114" evidence="6">
    <location>
        <begin position="22"/>
        <end position="147"/>
    </location>
</feature>
<evidence type="ECO:0000313" key="8">
    <source>
        <dbReference type="Proteomes" id="UP001562425"/>
    </source>
</evidence>
<accession>A0ABD1DP21</accession>
<evidence type="ECO:0000256" key="4">
    <source>
        <dbReference type="ARBA" id="ARBA00022729"/>
    </source>
</evidence>
<dbReference type="Proteomes" id="UP001562425">
    <property type="component" value="Unassembled WGS sequence"/>
</dbReference>
<reference evidence="7 8" key="1">
    <citation type="submission" date="2024-05" db="EMBL/GenBank/DDBJ databases">
        <title>Culex pipiens pipiens assembly and annotation.</title>
        <authorList>
            <person name="Alout H."/>
            <person name="Durand T."/>
        </authorList>
    </citation>
    <scope>NUCLEOTIDE SEQUENCE [LARGE SCALE GENOMIC DNA]</scope>
    <source>
        <strain evidence="7">HA-2024</strain>
        <tissue evidence="7">Whole body</tissue>
    </source>
</reference>
<dbReference type="EMBL" id="JBEHCU010004677">
    <property type="protein sequence ID" value="KAL1401501.1"/>
    <property type="molecule type" value="Genomic_DNA"/>
</dbReference>
<evidence type="ECO:0000313" key="7">
    <source>
        <dbReference type="EMBL" id="KAL1401501.1"/>
    </source>
</evidence>
<sequence>MSAPLISWFTFILLLVIPAQSLKVPTREQFLSLEETCADILGVSDDLRAQIRQHRYPDTPESHQFTYCTAVLFFDYKPAVGLNMDLMYAVFGQDEGRQQFGRAKKDCFERNGAYQEGLTRFESLYRMYRCFADRYASFFASDEVKSK</sequence>
<gene>
    <name evidence="7" type="ORF">pipiens_001945</name>
</gene>
<comment type="similarity">
    <text evidence="2">Belongs to the PBP/GOBP family.</text>
</comment>
<evidence type="ECO:0000256" key="2">
    <source>
        <dbReference type="ARBA" id="ARBA00008098"/>
    </source>
</evidence>
<feature type="signal peptide" evidence="6">
    <location>
        <begin position="1"/>
        <end position="21"/>
    </location>
</feature>
<organism evidence="7 8">
    <name type="scientific">Culex pipiens pipiens</name>
    <name type="common">Northern house mosquito</name>
    <dbReference type="NCBI Taxonomy" id="38569"/>
    <lineage>
        <taxon>Eukaryota</taxon>
        <taxon>Metazoa</taxon>
        <taxon>Ecdysozoa</taxon>
        <taxon>Arthropoda</taxon>
        <taxon>Hexapoda</taxon>
        <taxon>Insecta</taxon>
        <taxon>Pterygota</taxon>
        <taxon>Neoptera</taxon>
        <taxon>Endopterygota</taxon>
        <taxon>Diptera</taxon>
        <taxon>Nematocera</taxon>
        <taxon>Culicoidea</taxon>
        <taxon>Culicidae</taxon>
        <taxon>Culicinae</taxon>
        <taxon>Culicini</taxon>
        <taxon>Culex</taxon>
        <taxon>Culex</taxon>
    </lineage>
</organism>
<evidence type="ECO:0000256" key="6">
    <source>
        <dbReference type="SAM" id="SignalP"/>
    </source>
</evidence>
<dbReference type="AlphaFoldDB" id="A0ABD1DP21"/>
<proteinExistence type="inferred from homology"/>
<keyword evidence="4 6" id="KW-0732">Signal</keyword>
<comment type="caution">
    <text evidence="7">The sequence shown here is derived from an EMBL/GenBank/DDBJ whole genome shotgun (WGS) entry which is preliminary data.</text>
</comment>
<evidence type="ECO:0000256" key="3">
    <source>
        <dbReference type="ARBA" id="ARBA00022525"/>
    </source>
</evidence>
<dbReference type="GO" id="GO:0005576">
    <property type="term" value="C:extracellular region"/>
    <property type="evidence" value="ECO:0007669"/>
    <property type="project" value="UniProtKB-SubCell"/>
</dbReference>
<comment type="subcellular location">
    <subcellularLocation>
        <location evidence="1">Secreted</location>
    </subcellularLocation>
</comment>
<keyword evidence="5" id="KW-1015">Disulfide bond</keyword>
<keyword evidence="8" id="KW-1185">Reference proteome</keyword>
<dbReference type="Gene3D" id="1.10.238.20">
    <property type="entry name" value="Pheromone/general odorant binding protein domain"/>
    <property type="match status" value="1"/>
</dbReference>
<protein>
    <submittedName>
        <fullName evidence="7">Uncharacterized protein</fullName>
    </submittedName>
</protein>
<dbReference type="PANTHER" id="PTHR11857:SF46">
    <property type="entry name" value="GENERAL ODORANT-BINDING PROTEIN 99A-RELATED"/>
    <property type="match status" value="1"/>
</dbReference>
<name>A0ABD1DP21_CULPP</name>
<dbReference type="PANTHER" id="PTHR11857">
    <property type="entry name" value="ODORANT BINDING PROTEIN-RELATED"/>
    <property type="match status" value="1"/>
</dbReference>
<keyword evidence="3" id="KW-0964">Secreted</keyword>
<dbReference type="SUPFAM" id="SSF47565">
    <property type="entry name" value="Insect pheromone/odorant-binding proteins"/>
    <property type="match status" value="1"/>
</dbReference>
<dbReference type="InterPro" id="IPR006170">
    <property type="entry name" value="PBP/GOBP"/>
</dbReference>
<dbReference type="CDD" id="cd23992">
    <property type="entry name" value="PBP_GOBP"/>
    <property type="match status" value="1"/>
</dbReference>
<evidence type="ECO:0000256" key="5">
    <source>
        <dbReference type="ARBA" id="ARBA00023157"/>
    </source>
</evidence>
<evidence type="ECO:0000256" key="1">
    <source>
        <dbReference type="ARBA" id="ARBA00004613"/>
    </source>
</evidence>
<dbReference type="Pfam" id="PF01395">
    <property type="entry name" value="PBP_GOBP"/>
    <property type="match status" value="1"/>
</dbReference>
<dbReference type="InterPro" id="IPR036728">
    <property type="entry name" value="PBP_GOBP_sf"/>
</dbReference>